<protein>
    <submittedName>
        <fullName evidence="2">Terpenoid synthase</fullName>
    </submittedName>
</protein>
<dbReference type="OrthoDB" id="3004402at2759"/>
<evidence type="ECO:0000313" key="3">
    <source>
        <dbReference type="Proteomes" id="UP000248340"/>
    </source>
</evidence>
<keyword evidence="3" id="KW-1185">Reference proteome</keyword>
<reference evidence="2 3" key="1">
    <citation type="submission" date="2016-12" db="EMBL/GenBank/DDBJ databases">
        <title>The genomes of Aspergillus section Nigri reveals drivers in fungal speciation.</title>
        <authorList>
            <consortium name="DOE Joint Genome Institute"/>
            <person name="Vesth T.C."/>
            <person name="Nybo J."/>
            <person name="Theobald S."/>
            <person name="Brandl J."/>
            <person name="Frisvad J.C."/>
            <person name="Nielsen K.F."/>
            <person name="Lyhne E.K."/>
            <person name="Kogle M.E."/>
            <person name="Kuo A."/>
            <person name="Riley R."/>
            <person name="Clum A."/>
            <person name="Nolan M."/>
            <person name="Lipzen A."/>
            <person name="Salamov A."/>
            <person name="Henrissat B."/>
            <person name="Wiebenga A."/>
            <person name="De Vries R.P."/>
            <person name="Grigoriev I.V."/>
            <person name="Mortensen U.H."/>
            <person name="Andersen M.R."/>
            <person name="Baker S.E."/>
        </authorList>
    </citation>
    <scope>NUCLEOTIDE SEQUENCE [LARGE SCALE GENOMIC DNA]</scope>
    <source>
        <strain evidence="2 3">CBS 121591</strain>
    </source>
</reference>
<dbReference type="Gene3D" id="1.10.600.10">
    <property type="entry name" value="Farnesyl Diphosphate Synthase"/>
    <property type="match status" value="1"/>
</dbReference>
<dbReference type="EMBL" id="KZ821679">
    <property type="protein sequence ID" value="PYH85643.1"/>
    <property type="molecule type" value="Genomic_DNA"/>
</dbReference>
<dbReference type="SUPFAM" id="SSF48576">
    <property type="entry name" value="Terpenoid synthases"/>
    <property type="match status" value="1"/>
</dbReference>
<accession>A0A319D3N2</accession>
<feature type="region of interest" description="Disordered" evidence="1">
    <location>
        <begin position="47"/>
        <end position="95"/>
    </location>
</feature>
<name>A0A319D3N2_9EURO</name>
<dbReference type="VEuPathDB" id="FungiDB:BO82DRAFT_350971"/>
<organism evidence="2 3">
    <name type="scientific">Aspergillus uvarum CBS 121591</name>
    <dbReference type="NCBI Taxonomy" id="1448315"/>
    <lineage>
        <taxon>Eukaryota</taxon>
        <taxon>Fungi</taxon>
        <taxon>Dikarya</taxon>
        <taxon>Ascomycota</taxon>
        <taxon>Pezizomycotina</taxon>
        <taxon>Eurotiomycetes</taxon>
        <taxon>Eurotiomycetidae</taxon>
        <taxon>Eurotiales</taxon>
        <taxon>Aspergillaceae</taxon>
        <taxon>Aspergillus</taxon>
        <taxon>Aspergillus subgen. Circumdati</taxon>
    </lineage>
</organism>
<proteinExistence type="predicted"/>
<evidence type="ECO:0000256" key="1">
    <source>
        <dbReference type="SAM" id="MobiDB-lite"/>
    </source>
</evidence>
<gene>
    <name evidence="2" type="ORF">BO82DRAFT_350971</name>
</gene>
<dbReference type="Proteomes" id="UP000248340">
    <property type="component" value="Unassembled WGS sequence"/>
</dbReference>
<sequence>MATRRLLRGLTRHADSPRLLLFPTPQISQHRATSTQASAIVTQFRRQLHTKTSSEKSLDTTPSPPPPPSPQALRPISHAFDPANSKPPAQSSTSTSFSIIRPEIFARTQERQHANPIHPSSHRVPWPTSLPIALQSKHWRQAEAAATTYLQTISTSHSTPLTLDTARTRTLIDTAVSYTVNLVPLSNITRIQLLAKTYVLLFLHDDAVDTPTPALSIPPRSAVSHNQGSTADYLAYDILAKEVLTENPHEGARLVEEIISWGSVTQRERPKRFGSLEEYLSHGLEDFGADLILQTVRFACGTSIEDVRALERLKALCARHLLLTNDLYSYAKEVRAEAETGEVVLNAVRVVRGLMGGDEFDDALAARVLRVVIRDVEDRMSAECLRLEQSGLLSAAQLVYARAMVVAVAGNMFFSATSPRYAGAVAGTKLA</sequence>
<dbReference type="GeneID" id="37137034"/>
<dbReference type="InterPro" id="IPR008949">
    <property type="entry name" value="Isoprenoid_synthase_dom_sf"/>
</dbReference>
<evidence type="ECO:0000313" key="2">
    <source>
        <dbReference type="EMBL" id="PYH85643.1"/>
    </source>
</evidence>
<dbReference type="Pfam" id="PF19086">
    <property type="entry name" value="Terpene_syn_C_2"/>
    <property type="match status" value="1"/>
</dbReference>
<dbReference type="AlphaFoldDB" id="A0A319D3N2"/>
<dbReference type="RefSeq" id="XP_025495843.1">
    <property type="nucleotide sequence ID" value="XM_025634293.1"/>
</dbReference>